<keyword evidence="2" id="KW-1185">Reference proteome</keyword>
<name>A0A3B0CI96_9BACL</name>
<comment type="caution">
    <text evidence="1">The sequence shown here is derived from an EMBL/GenBank/DDBJ whole genome shotgun (WGS) entry which is preliminary data.</text>
</comment>
<gene>
    <name evidence="1" type="ORF">D7M11_15575</name>
</gene>
<proteinExistence type="predicted"/>
<evidence type="ECO:0000313" key="1">
    <source>
        <dbReference type="EMBL" id="RKN83997.1"/>
    </source>
</evidence>
<dbReference type="OrthoDB" id="1796298at2"/>
<evidence type="ECO:0000313" key="2">
    <source>
        <dbReference type="Proteomes" id="UP000282311"/>
    </source>
</evidence>
<accession>A0A3B0CI96</accession>
<dbReference type="EMBL" id="RBAH01000010">
    <property type="protein sequence ID" value="RKN83997.1"/>
    <property type="molecule type" value="Genomic_DNA"/>
</dbReference>
<dbReference type="Proteomes" id="UP000282311">
    <property type="component" value="Unassembled WGS sequence"/>
</dbReference>
<protein>
    <submittedName>
        <fullName evidence="1">Uncharacterized protein</fullName>
    </submittedName>
</protein>
<reference evidence="1 2" key="1">
    <citation type="journal article" date="2007" name="Int. J. Syst. Evol. Microbiol.">
        <title>Paenibacillus ginsengarvi sp. nov., isolated from soil from ginseng cultivation.</title>
        <authorList>
            <person name="Yoon M.H."/>
            <person name="Ten L.N."/>
            <person name="Im W.T."/>
        </authorList>
    </citation>
    <scope>NUCLEOTIDE SEQUENCE [LARGE SCALE GENOMIC DNA]</scope>
    <source>
        <strain evidence="1 2">KCTC 13059</strain>
    </source>
</reference>
<dbReference type="RefSeq" id="WP_120748160.1">
    <property type="nucleotide sequence ID" value="NZ_RBAH01000010.1"/>
</dbReference>
<sequence length="168" mass="19197">MKPRHDTEKLALERAAIREFIRLFNSRHSVKLRLLYQHDRPDAVLQTSRGDKLGVEITHLFYDAAEAKALLGRPDGSLSGPVTLAHLIAQLNELIKRKESKKMAYDPAYPISLLIRNASPTFRLSEIWAARDHIRKPNDSFIDTWFLTRDGTPDWKLMNLDDLHTAGG</sequence>
<organism evidence="1 2">
    <name type="scientific">Paenibacillus ginsengarvi</name>
    <dbReference type="NCBI Taxonomy" id="400777"/>
    <lineage>
        <taxon>Bacteria</taxon>
        <taxon>Bacillati</taxon>
        <taxon>Bacillota</taxon>
        <taxon>Bacilli</taxon>
        <taxon>Bacillales</taxon>
        <taxon>Paenibacillaceae</taxon>
        <taxon>Paenibacillus</taxon>
    </lineage>
</organism>
<dbReference type="AlphaFoldDB" id="A0A3B0CI96"/>